<dbReference type="EMBL" id="AKWY02000020">
    <property type="protein sequence ID" value="EQA71643.1"/>
    <property type="molecule type" value="Genomic_DNA"/>
</dbReference>
<reference evidence="1 2" key="1">
    <citation type="submission" date="2013-05" db="EMBL/GenBank/DDBJ databases">
        <authorList>
            <person name="Harkins D.M."/>
            <person name="Durkin A.S."/>
            <person name="Brinkac L.M."/>
            <person name="Haft D.H."/>
            <person name="Selengut J.D."/>
            <person name="Sanka R."/>
            <person name="DePew J."/>
            <person name="Purushe J."/>
            <person name="Hartskeerl R.A."/>
            <person name="Ahmed A."/>
            <person name="van der Linden H."/>
            <person name="Goris M.G.A."/>
            <person name="Vinetz J.M."/>
            <person name="Sutton G.G."/>
            <person name="Nierman W.C."/>
            <person name="Fouts D.E."/>
        </authorList>
    </citation>
    <scope>NUCLEOTIDE SEQUENCE [LARGE SCALE GENOMIC DNA]</scope>
    <source>
        <strain evidence="1 2">CZ214</strain>
    </source>
</reference>
<evidence type="ECO:0000313" key="2">
    <source>
        <dbReference type="Proteomes" id="UP000015442"/>
    </source>
</evidence>
<sequence>MGFFFFGIKCRIKNYFGKIQSDLRILKIETFICKMFDS</sequence>
<organism evidence="1 2">
    <name type="scientific">Leptospira noguchii serovar Panama str. CZ214</name>
    <dbReference type="NCBI Taxonomy" id="1001595"/>
    <lineage>
        <taxon>Bacteria</taxon>
        <taxon>Pseudomonadati</taxon>
        <taxon>Spirochaetota</taxon>
        <taxon>Spirochaetia</taxon>
        <taxon>Leptospirales</taxon>
        <taxon>Leptospiraceae</taxon>
        <taxon>Leptospira</taxon>
    </lineage>
</organism>
<gene>
    <name evidence="1" type="ORF">LEP1GSC059_0841</name>
</gene>
<evidence type="ECO:0000313" key="1">
    <source>
        <dbReference type="EMBL" id="EQA71643.1"/>
    </source>
</evidence>
<proteinExistence type="predicted"/>
<dbReference type="Proteomes" id="UP000015442">
    <property type="component" value="Unassembled WGS sequence"/>
</dbReference>
<protein>
    <submittedName>
        <fullName evidence="1">Uncharacterized protein</fullName>
    </submittedName>
</protein>
<accession>T0FEL5</accession>
<comment type="caution">
    <text evidence="1">The sequence shown here is derived from an EMBL/GenBank/DDBJ whole genome shotgun (WGS) entry which is preliminary data.</text>
</comment>
<dbReference type="AlphaFoldDB" id="T0FEL5"/>
<name>T0FEL5_9LEPT</name>